<dbReference type="Proteomes" id="UP000472262">
    <property type="component" value="Unassembled WGS sequence"/>
</dbReference>
<proteinExistence type="predicted"/>
<keyword evidence="2" id="KW-1185">Reference proteome</keyword>
<protein>
    <recommendedName>
        <fullName evidence="3">Laminin N-terminal domain-containing protein</fullName>
    </recommendedName>
</protein>
<sequence>MVLVLYRINVMLFEHHDCGRGACYPAMGDLLLGREQSLRSSSTCGLMGSEVVCTPHGQVMLV</sequence>
<evidence type="ECO:0000313" key="1">
    <source>
        <dbReference type="Ensembl" id="ENSSGRP00000026187.1"/>
    </source>
</evidence>
<reference evidence="1" key="2">
    <citation type="submission" date="2025-09" db="UniProtKB">
        <authorList>
            <consortium name="Ensembl"/>
        </authorList>
    </citation>
    <scope>IDENTIFICATION</scope>
</reference>
<reference evidence="1" key="1">
    <citation type="submission" date="2025-08" db="UniProtKB">
        <authorList>
            <consortium name="Ensembl"/>
        </authorList>
    </citation>
    <scope>IDENTIFICATION</scope>
</reference>
<dbReference type="Gene3D" id="2.60.120.260">
    <property type="entry name" value="Galactose-binding domain-like"/>
    <property type="match status" value="1"/>
</dbReference>
<name>A0A672LQ90_SINGR</name>
<evidence type="ECO:0008006" key="3">
    <source>
        <dbReference type="Google" id="ProtNLM"/>
    </source>
</evidence>
<evidence type="ECO:0000313" key="2">
    <source>
        <dbReference type="Proteomes" id="UP000472262"/>
    </source>
</evidence>
<dbReference type="AlphaFoldDB" id="A0A672LQ90"/>
<organism evidence="1 2">
    <name type="scientific">Sinocyclocheilus grahami</name>
    <name type="common">Dianchi golden-line fish</name>
    <name type="synonym">Barbus grahami</name>
    <dbReference type="NCBI Taxonomy" id="75366"/>
    <lineage>
        <taxon>Eukaryota</taxon>
        <taxon>Metazoa</taxon>
        <taxon>Chordata</taxon>
        <taxon>Craniata</taxon>
        <taxon>Vertebrata</taxon>
        <taxon>Euteleostomi</taxon>
        <taxon>Actinopterygii</taxon>
        <taxon>Neopterygii</taxon>
        <taxon>Teleostei</taxon>
        <taxon>Ostariophysi</taxon>
        <taxon>Cypriniformes</taxon>
        <taxon>Cyprinidae</taxon>
        <taxon>Cyprininae</taxon>
        <taxon>Sinocyclocheilus</taxon>
    </lineage>
</organism>
<dbReference type="InParanoid" id="A0A672LQ90"/>
<accession>A0A672LQ90</accession>
<dbReference type="Ensembl" id="ENSSGRT00000028217.1">
    <property type="protein sequence ID" value="ENSSGRP00000026187.1"/>
    <property type="gene ID" value="ENSSGRG00000015166.1"/>
</dbReference>